<dbReference type="SUPFAM" id="SSF109854">
    <property type="entry name" value="DinB/YfiT-like putative metalloenzymes"/>
    <property type="match status" value="1"/>
</dbReference>
<protein>
    <recommendedName>
        <fullName evidence="1">DinB-like domain-containing protein</fullName>
    </recommendedName>
</protein>
<reference evidence="2" key="1">
    <citation type="journal article" date="2014" name="Int. J. Syst. Evol. Microbiol.">
        <title>Complete genome sequence of Corynebacterium casei LMG S-19264T (=DSM 44701T), isolated from a smear-ripened cheese.</title>
        <authorList>
            <consortium name="US DOE Joint Genome Institute (JGI-PGF)"/>
            <person name="Walter F."/>
            <person name="Albersmeier A."/>
            <person name="Kalinowski J."/>
            <person name="Ruckert C."/>
        </authorList>
    </citation>
    <scope>NUCLEOTIDE SEQUENCE</scope>
    <source>
        <strain evidence="2">KCTC 12719</strain>
    </source>
</reference>
<dbReference type="Proteomes" id="UP000610456">
    <property type="component" value="Unassembled WGS sequence"/>
</dbReference>
<evidence type="ECO:0000259" key="1">
    <source>
        <dbReference type="Pfam" id="PF12867"/>
    </source>
</evidence>
<dbReference type="Pfam" id="PF12867">
    <property type="entry name" value="DinB_2"/>
    <property type="match status" value="1"/>
</dbReference>
<dbReference type="InterPro" id="IPR024775">
    <property type="entry name" value="DinB-like"/>
</dbReference>
<proteinExistence type="predicted"/>
<dbReference type="InterPro" id="IPR034660">
    <property type="entry name" value="DinB/YfiT-like"/>
</dbReference>
<name>A0A918S7J5_9FLAO</name>
<dbReference type="EMBL" id="BMXB01000001">
    <property type="protein sequence ID" value="GHA27201.1"/>
    <property type="molecule type" value="Genomic_DNA"/>
</dbReference>
<comment type="caution">
    <text evidence="2">The sequence shown here is derived from an EMBL/GenBank/DDBJ whole genome shotgun (WGS) entry which is preliminary data.</text>
</comment>
<dbReference type="Gene3D" id="1.20.120.450">
    <property type="entry name" value="dinb family like domain"/>
    <property type="match status" value="1"/>
</dbReference>
<organism evidence="2 3">
    <name type="scientific">Salinimicrobium marinum</name>
    <dbReference type="NCBI Taxonomy" id="680283"/>
    <lineage>
        <taxon>Bacteria</taxon>
        <taxon>Pseudomonadati</taxon>
        <taxon>Bacteroidota</taxon>
        <taxon>Flavobacteriia</taxon>
        <taxon>Flavobacteriales</taxon>
        <taxon>Flavobacteriaceae</taxon>
        <taxon>Salinimicrobium</taxon>
    </lineage>
</organism>
<feature type="domain" description="DinB-like" evidence="1">
    <location>
        <begin position="43"/>
        <end position="198"/>
    </location>
</feature>
<evidence type="ECO:0000313" key="2">
    <source>
        <dbReference type="EMBL" id="GHA27201.1"/>
    </source>
</evidence>
<accession>A0A918S7J5</accession>
<dbReference type="RefSeq" id="WP_189603153.1">
    <property type="nucleotide sequence ID" value="NZ_BMXB01000001.1"/>
</dbReference>
<gene>
    <name evidence="2" type="ORF">GCM10007103_05740</name>
</gene>
<dbReference type="AlphaFoldDB" id="A0A918S7J5"/>
<keyword evidence="3" id="KW-1185">Reference proteome</keyword>
<reference evidence="2" key="2">
    <citation type="submission" date="2020-09" db="EMBL/GenBank/DDBJ databases">
        <authorList>
            <person name="Sun Q."/>
            <person name="Kim S."/>
        </authorList>
    </citation>
    <scope>NUCLEOTIDE SEQUENCE</scope>
    <source>
        <strain evidence="2">KCTC 12719</strain>
    </source>
</reference>
<sequence length="200" mass="22868">MKQLILFFVVPILLSIPGAEVECSAVKTEVIQTDEKKILLNYYEETINDLKAGVDGLSEAQLQYKPSGEQWSVSQILEHIILTEKMLFGMMKEEMAKQPNPERRAEIRFSDEDIIKGMTDRSQKAKASEELEGNGAYISFEEAMEDVLEQRQLVLDYLKDISVQDLRDRVSDSPYGPMDAYQSFLFLAGHMARHTLQIEK</sequence>
<evidence type="ECO:0000313" key="3">
    <source>
        <dbReference type="Proteomes" id="UP000610456"/>
    </source>
</evidence>